<dbReference type="EMBL" id="FOJG01000002">
    <property type="protein sequence ID" value="SEW51871.1"/>
    <property type="molecule type" value="Genomic_DNA"/>
</dbReference>
<dbReference type="STRING" id="29529.SAMN04488122_4554"/>
<protein>
    <submittedName>
        <fullName evidence="1">Uncharacterized protein</fullName>
    </submittedName>
</protein>
<proteinExistence type="predicted"/>
<gene>
    <name evidence="1" type="ORF">SAMN04488122_4554</name>
</gene>
<dbReference type="AlphaFoldDB" id="A0A1I0S848"/>
<name>A0A1I0S848_9BACT</name>
<evidence type="ECO:0000313" key="1">
    <source>
        <dbReference type="EMBL" id="SEW51871.1"/>
    </source>
</evidence>
<accession>A0A1I0S848</accession>
<keyword evidence="2" id="KW-1185">Reference proteome</keyword>
<organism evidence="1 2">
    <name type="scientific">Chitinophaga arvensicola</name>
    <dbReference type="NCBI Taxonomy" id="29529"/>
    <lineage>
        <taxon>Bacteria</taxon>
        <taxon>Pseudomonadati</taxon>
        <taxon>Bacteroidota</taxon>
        <taxon>Chitinophagia</taxon>
        <taxon>Chitinophagales</taxon>
        <taxon>Chitinophagaceae</taxon>
        <taxon>Chitinophaga</taxon>
    </lineage>
</organism>
<dbReference type="Proteomes" id="UP000199310">
    <property type="component" value="Unassembled WGS sequence"/>
</dbReference>
<sequence>MVTQINVILMIELIQAKITTAVKGWNTDLQNLANSKEIIAINFGAQKVYNGFELYLSGHIWYDEHNLWLLDKMWSPDKDYISLGRESLEFDRLIILEEYENILKKEITSSKDLYRDFIVAVGLVDGEIKRLK</sequence>
<evidence type="ECO:0000313" key="2">
    <source>
        <dbReference type="Proteomes" id="UP000199310"/>
    </source>
</evidence>
<reference evidence="2" key="1">
    <citation type="submission" date="2016-10" db="EMBL/GenBank/DDBJ databases">
        <authorList>
            <person name="Varghese N."/>
            <person name="Submissions S."/>
        </authorList>
    </citation>
    <scope>NUCLEOTIDE SEQUENCE [LARGE SCALE GENOMIC DNA]</scope>
    <source>
        <strain evidence="2">DSM 3695</strain>
    </source>
</reference>